<dbReference type="OrthoDB" id="5597238at2759"/>
<name>A0A1Y1YQY0_9PLEO</name>
<evidence type="ECO:0000256" key="2">
    <source>
        <dbReference type="SAM" id="SignalP"/>
    </source>
</evidence>
<gene>
    <name evidence="3" type="ORF">BCR34DRAFT_638345</name>
</gene>
<evidence type="ECO:0000313" key="3">
    <source>
        <dbReference type="EMBL" id="ORY00224.1"/>
    </source>
</evidence>
<sequence length="181" mass="17357">MKYSAVILAFAVGVFAVPQAASTTTALTPQASCLASCNASDVTCRAQCLGVARPNESQVADTNACAYKCDQGDGSPAATEKYGQCLQSCYASFFPSSQTLAPAAGASNAASHAASNAASATVTTGAQSIAASASGTGAKPSGTSSASGSASSASPTGAANVNSIQIAGAGIAGLVMAIFAL</sequence>
<keyword evidence="4" id="KW-1185">Reference proteome</keyword>
<feature type="region of interest" description="Disordered" evidence="1">
    <location>
        <begin position="133"/>
        <end position="152"/>
    </location>
</feature>
<organism evidence="3 4">
    <name type="scientific">Clohesyomyces aquaticus</name>
    <dbReference type="NCBI Taxonomy" id="1231657"/>
    <lineage>
        <taxon>Eukaryota</taxon>
        <taxon>Fungi</taxon>
        <taxon>Dikarya</taxon>
        <taxon>Ascomycota</taxon>
        <taxon>Pezizomycotina</taxon>
        <taxon>Dothideomycetes</taxon>
        <taxon>Pleosporomycetidae</taxon>
        <taxon>Pleosporales</taxon>
        <taxon>Lindgomycetaceae</taxon>
        <taxon>Clohesyomyces</taxon>
    </lineage>
</organism>
<keyword evidence="2" id="KW-0732">Signal</keyword>
<dbReference type="Proteomes" id="UP000193144">
    <property type="component" value="Unassembled WGS sequence"/>
</dbReference>
<evidence type="ECO:0000256" key="1">
    <source>
        <dbReference type="SAM" id="MobiDB-lite"/>
    </source>
</evidence>
<reference evidence="3 4" key="1">
    <citation type="submission" date="2016-07" db="EMBL/GenBank/DDBJ databases">
        <title>Pervasive Adenine N6-methylation of Active Genes in Fungi.</title>
        <authorList>
            <consortium name="DOE Joint Genome Institute"/>
            <person name="Mondo S.J."/>
            <person name="Dannebaum R.O."/>
            <person name="Kuo R.C."/>
            <person name="Labutti K."/>
            <person name="Haridas S."/>
            <person name="Kuo A."/>
            <person name="Salamov A."/>
            <person name="Ahrendt S.R."/>
            <person name="Lipzen A."/>
            <person name="Sullivan W."/>
            <person name="Andreopoulos W.B."/>
            <person name="Clum A."/>
            <person name="Lindquist E."/>
            <person name="Daum C."/>
            <person name="Ramamoorthy G.K."/>
            <person name="Gryganskyi A."/>
            <person name="Culley D."/>
            <person name="Magnuson J.K."/>
            <person name="James T.Y."/>
            <person name="O'Malley M.A."/>
            <person name="Stajich J.E."/>
            <person name="Spatafora J.W."/>
            <person name="Visel A."/>
            <person name="Grigoriev I.V."/>
        </authorList>
    </citation>
    <scope>NUCLEOTIDE SEQUENCE [LARGE SCALE GENOMIC DNA]</scope>
    <source>
        <strain evidence="3 4">CBS 115471</strain>
    </source>
</reference>
<dbReference type="EMBL" id="MCFA01000186">
    <property type="protein sequence ID" value="ORY00224.1"/>
    <property type="molecule type" value="Genomic_DNA"/>
</dbReference>
<protein>
    <submittedName>
        <fullName evidence="3">Uncharacterized protein</fullName>
    </submittedName>
</protein>
<feature type="chain" id="PRO_5012847355" evidence="2">
    <location>
        <begin position="17"/>
        <end position="181"/>
    </location>
</feature>
<dbReference type="STRING" id="1231657.A0A1Y1YQY0"/>
<accession>A0A1Y1YQY0</accession>
<proteinExistence type="predicted"/>
<dbReference type="AlphaFoldDB" id="A0A1Y1YQY0"/>
<comment type="caution">
    <text evidence="3">The sequence shown here is derived from an EMBL/GenBank/DDBJ whole genome shotgun (WGS) entry which is preliminary data.</text>
</comment>
<feature type="signal peptide" evidence="2">
    <location>
        <begin position="1"/>
        <end position="16"/>
    </location>
</feature>
<evidence type="ECO:0000313" key="4">
    <source>
        <dbReference type="Proteomes" id="UP000193144"/>
    </source>
</evidence>